<protein>
    <submittedName>
        <fullName evidence="2">Aspartyl/glutamyl-tRNA amidotransferase subunit A</fullName>
    </submittedName>
</protein>
<dbReference type="PANTHER" id="PTHR42678">
    <property type="entry name" value="AMIDASE"/>
    <property type="match status" value="1"/>
</dbReference>
<dbReference type="PANTHER" id="PTHR42678:SF34">
    <property type="entry name" value="OS04G0183300 PROTEIN"/>
    <property type="match status" value="1"/>
</dbReference>
<dbReference type="Proteomes" id="UP000193208">
    <property type="component" value="Unassembled WGS sequence"/>
</dbReference>
<sequence length="130" mass="14067">MKSAGKFKSDEVQSIIYEKMPALTNTVEQTMIKNGVDALIYPTMRCVASVRHDAKDSTYKCDSDDPYAASYLASSAHLPEISVPAGRDSQNMPIGLSFAGAQDSERILLGLAAAYEKISPYKNGDGLELD</sequence>
<name>A0A1X2ZZR5_BIFAD</name>
<dbReference type="InterPro" id="IPR023631">
    <property type="entry name" value="Amidase_dom"/>
</dbReference>
<keyword evidence="2" id="KW-0808">Transferase</keyword>
<dbReference type="RefSeq" id="WP_085382065.1">
    <property type="nucleotide sequence ID" value="NZ_JBKOHR010000006.1"/>
</dbReference>
<accession>A0A1X2ZZR5</accession>
<comment type="caution">
    <text evidence="2">The sequence shown here is derived from an EMBL/GenBank/DDBJ whole genome shotgun (WGS) entry which is preliminary data.</text>
</comment>
<feature type="domain" description="Amidase" evidence="1">
    <location>
        <begin position="17"/>
        <end position="109"/>
    </location>
</feature>
<dbReference type="InterPro" id="IPR036928">
    <property type="entry name" value="AS_sf"/>
</dbReference>
<dbReference type="Gene3D" id="3.90.1300.10">
    <property type="entry name" value="Amidase signature (AS) domain"/>
    <property type="match status" value="1"/>
</dbReference>
<dbReference type="SUPFAM" id="SSF75304">
    <property type="entry name" value="Amidase signature (AS) enzymes"/>
    <property type="match status" value="1"/>
</dbReference>
<dbReference type="GO" id="GO:0016740">
    <property type="term" value="F:transferase activity"/>
    <property type="evidence" value="ECO:0007669"/>
    <property type="project" value="UniProtKB-KW"/>
</dbReference>
<evidence type="ECO:0000259" key="1">
    <source>
        <dbReference type="Pfam" id="PF01425"/>
    </source>
</evidence>
<reference evidence="2 3" key="1">
    <citation type="journal article" date="2016" name="Sci. Rep.">
        <title>Evaluation of genetic diversity among strains of the human gut commensal Bifidobacterium adolescentis.</title>
        <authorList>
            <person name="Duranti S."/>
            <person name="Milani C."/>
            <person name="Lugli G.A."/>
            <person name="Mancabelli L."/>
            <person name="Turroni F."/>
            <person name="Ferrario C."/>
            <person name="Mangifesta M."/>
            <person name="Viappiani A."/>
            <person name="Sanchez B."/>
            <person name="Margolles A."/>
            <person name="van Sinderen D."/>
            <person name="Ventura M."/>
        </authorList>
    </citation>
    <scope>NUCLEOTIDE SEQUENCE [LARGE SCALE GENOMIC DNA]</scope>
    <source>
        <strain evidence="2 3">AL46-7</strain>
    </source>
</reference>
<dbReference type="EMBL" id="LNKI01000005">
    <property type="protein sequence ID" value="OSG99843.1"/>
    <property type="molecule type" value="Genomic_DNA"/>
</dbReference>
<proteinExistence type="predicted"/>
<evidence type="ECO:0000313" key="2">
    <source>
        <dbReference type="EMBL" id="OSG99843.1"/>
    </source>
</evidence>
<dbReference type="AlphaFoldDB" id="A0A1X2ZZR5"/>
<gene>
    <name evidence="2" type="ORF">AL0467_1474</name>
</gene>
<evidence type="ECO:0000313" key="3">
    <source>
        <dbReference type="Proteomes" id="UP000193208"/>
    </source>
</evidence>
<organism evidence="2 3">
    <name type="scientific">Bifidobacterium adolescentis</name>
    <dbReference type="NCBI Taxonomy" id="1680"/>
    <lineage>
        <taxon>Bacteria</taxon>
        <taxon>Bacillati</taxon>
        <taxon>Actinomycetota</taxon>
        <taxon>Actinomycetes</taxon>
        <taxon>Bifidobacteriales</taxon>
        <taxon>Bifidobacteriaceae</taxon>
        <taxon>Bifidobacterium</taxon>
    </lineage>
</organism>
<dbReference type="Pfam" id="PF01425">
    <property type="entry name" value="Amidase"/>
    <property type="match status" value="1"/>
</dbReference>